<dbReference type="AlphaFoldDB" id="A0A4Y7R713"/>
<accession>A0A4Y7R713</accession>
<dbReference type="EMBL" id="QFGA01000004">
    <property type="protein sequence ID" value="TEB04431.1"/>
    <property type="molecule type" value="Genomic_DNA"/>
</dbReference>
<evidence type="ECO:0000313" key="3">
    <source>
        <dbReference type="Proteomes" id="UP000298324"/>
    </source>
</evidence>
<organism evidence="2 3">
    <name type="scientific">Pelotomaculum schinkii</name>
    <dbReference type="NCBI Taxonomy" id="78350"/>
    <lineage>
        <taxon>Bacteria</taxon>
        <taxon>Bacillati</taxon>
        <taxon>Bacillota</taxon>
        <taxon>Clostridia</taxon>
        <taxon>Eubacteriales</taxon>
        <taxon>Desulfotomaculaceae</taxon>
        <taxon>Pelotomaculum</taxon>
    </lineage>
</organism>
<dbReference type="Proteomes" id="UP000298324">
    <property type="component" value="Unassembled WGS sequence"/>
</dbReference>
<protein>
    <recommendedName>
        <fullName evidence="1">DUF5714 domain-containing protein</fullName>
    </recommendedName>
</protein>
<evidence type="ECO:0000259" key="1">
    <source>
        <dbReference type="Pfam" id="PF18978"/>
    </source>
</evidence>
<proteinExistence type="predicted"/>
<comment type="caution">
    <text evidence="2">The sequence shown here is derived from an EMBL/GenBank/DDBJ whole genome shotgun (WGS) entry which is preliminary data.</text>
</comment>
<sequence length="172" mass="19062">MVKDVTMQKEIICSCNTDHASGCLVCGGELFYNADSAIDVKCVICGKEEQSNTICVNGHYICDACHREKVLDVVERVCVATDLTDPVEITLQIFKLPGLHMHGPEYHSIVAAVLVTAYGNSVKDKQAQAIKEAIKRGKDIKGRGMRDSWRLWGRGRRGSRLFYHPSGNSSYN</sequence>
<feature type="domain" description="DUF5714" evidence="1">
    <location>
        <begin position="74"/>
        <end position="142"/>
    </location>
</feature>
<reference evidence="2 3" key="1">
    <citation type="journal article" date="2018" name="Environ. Microbiol.">
        <title>Novel energy conservation strategies and behaviour of Pelotomaculum schinkii driving syntrophic propionate catabolism.</title>
        <authorList>
            <person name="Hidalgo-Ahumada C.A.P."/>
            <person name="Nobu M.K."/>
            <person name="Narihiro T."/>
            <person name="Tamaki H."/>
            <person name="Liu W.T."/>
            <person name="Kamagata Y."/>
            <person name="Stams A.J.M."/>
            <person name="Imachi H."/>
            <person name="Sousa D.Z."/>
        </authorList>
    </citation>
    <scope>NUCLEOTIDE SEQUENCE [LARGE SCALE GENOMIC DNA]</scope>
    <source>
        <strain evidence="2 3">HH</strain>
    </source>
</reference>
<keyword evidence="3" id="KW-1185">Reference proteome</keyword>
<gene>
    <name evidence="2" type="ORF">Psch_04158</name>
</gene>
<evidence type="ECO:0000313" key="2">
    <source>
        <dbReference type="EMBL" id="TEB04431.1"/>
    </source>
</evidence>
<dbReference type="Pfam" id="PF18978">
    <property type="entry name" value="DUF5714"/>
    <property type="match status" value="1"/>
</dbReference>
<dbReference type="InterPro" id="IPR043768">
    <property type="entry name" value="DUF5714"/>
</dbReference>
<name>A0A4Y7R713_9FIRM</name>